<dbReference type="PANTHER" id="PTHR35284">
    <property type="entry name" value="OUTER ENVELOPE PORE PROTEIN 24A, CHLOROPLASTIC-RELATED"/>
    <property type="match status" value="1"/>
</dbReference>
<protein>
    <submittedName>
        <fullName evidence="1">Uncharacterized protein</fullName>
    </submittedName>
</protein>
<evidence type="ECO:0000313" key="1">
    <source>
        <dbReference type="EMBL" id="KAK1410410.1"/>
    </source>
</evidence>
<dbReference type="GO" id="GO:0022843">
    <property type="term" value="F:voltage-gated monoatomic cation channel activity"/>
    <property type="evidence" value="ECO:0007669"/>
    <property type="project" value="InterPro"/>
</dbReference>
<accession>A0AAD8JZM0</accession>
<gene>
    <name evidence="1" type="ORF">QVD17_36947</name>
</gene>
<dbReference type="AlphaFoldDB" id="A0AAD8JZM0"/>
<sequence length="213" mass="23595">MMKASFRGSYDADNSDATASVVLTTGDINLRASIAGDAFINAPSLNGLTLSLENPGSFNIDYNVPKKDVRFQFMNSFRVNGKPLNFTYTHSLIGNSTALDGTLLLDSNNKVSVNYGFEPRDCKVKYSYVHGCLTTIEPSYDFGDNSWDLALSRRLQDDSVVRASYRSSTRVLGMDFRTKSFASGRFKVSASVNLAEEKKIPKLTAESIWDFDM</sequence>
<comment type="caution">
    <text evidence="1">The sequence shown here is derived from an EMBL/GenBank/DDBJ whole genome shotgun (WGS) entry which is preliminary data.</text>
</comment>
<organism evidence="1 2">
    <name type="scientific">Tagetes erecta</name>
    <name type="common">African marigold</name>
    <dbReference type="NCBI Taxonomy" id="13708"/>
    <lineage>
        <taxon>Eukaryota</taxon>
        <taxon>Viridiplantae</taxon>
        <taxon>Streptophyta</taxon>
        <taxon>Embryophyta</taxon>
        <taxon>Tracheophyta</taxon>
        <taxon>Spermatophyta</taxon>
        <taxon>Magnoliopsida</taxon>
        <taxon>eudicotyledons</taxon>
        <taxon>Gunneridae</taxon>
        <taxon>Pentapetalae</taxon>
        <taxon>asterids</taxon>
        <taxon>campanulids</taxon>
        <taxon>Asterales</taxon>
        <taxon>Asteraceae</taxon>
        <taxon>Asteroideae</taxon>
        <taxon>Heliantheae alliance</taxon>
        <taxon>Tageteae</taxon>
        <taxon>Tagetes</taxon>
    </lineage>
</organism>
<proteinExistence type="predicted"/>
<dbReference type="GO" id="GO:0034765">
    <property type="term" value="P:regulation of monoatomic ion transmembrane transport"/>
    <property type="evidence" value="ECO:0007669"/>
    <property type="project" value="InterPro"/>
</dbReference>
<dbReference type="EMBL" id="JAUHHV010000010">
    <property type="protein sequence ID" value="KAK1410410.1"/>
    <property type="molecule type" value="Genomic_DNA"/>
</dbReference>
<reference evidence="1" key="1">
    <citation type="journal article" date="2023" name="bioRxiv">
        <title>Improved chromosome-level genome assembly for marigold (Tagetes erecta).</title>
        <authorList>
            <person name="Jiang F."/>
            <person name="Yuan L."/>
            <person name="Wang S."/>
            <person name="Wang H."/>
            <person name="Xu D."/>
            <person name="Wang A."/>
            <person name="Fan W."/>
        </authorList>
    </citation>
    <scope>NUCLEOTIDE SEQUENCE</scope>
    <source>
        <strain evidence="1">WSJ</strain>
        <tissue evidence="1">Leaf</tissue>
    </source>
</reference>
<name>A0AAD8JZM0_TARER</name>
<evidence type="ECO:0000313" key="2">
    <source>
        <dbReference type="Proteomes" id="UP001229421"/>
    </source>
</evidence>
<keyword evidence="2" id="KW-1185">Reference proteome</keyword>
<dbReference type="Proteomes" id="UP001229421">
    <property type="component" value="Unassembled WGS sequence"/>
</dbReference>
<dbReference type="PANTHER" id="PTHR35284:SF5">
    <property type="entry name" value="OUTER ENVELOPE PORE PROTEIN 24, CHLOROPLASTIC-LIKE"/>
    <property type="match status" value="1"/>
</dbReference>
<dbReference type="InterPro" id="IPR034626">
    <property type="entry name" value="OEP24"/>
</dbReference>